<evidence type="ECO:0000313" key="1">
    <source>
        <dbReference type="EMBL" id="KAG8183293.1"/>
    </source>
</evidence>
<sequence length="164" mass="18387">MSHAQIDDAEMFAEELLIFVMNVSSRRSSSRNLRPCCSSSPLTTSIQFAVRLFLEQRDETIRNIFNALLDQGDLNRHFRSFASTMAVLVTVRGYSDMDFVVFSAVICKLAVLAFANNFKTCLSHAVTAIVEAVRLFKLTGAFTSDSWDKMSRAVLFNPQSICLL</sequence>
<dbReference type="EMBL" id="JAFNEN010000423">
    <property type="protein sequence ID" value="KAG8183293.1"/>
    <property type="molecule type" value="Genomic_DNA"/>
</dbReference>
<dbReference type="Proteomes" id="UP000827092">
    <property type="component" value="Unassembled WGS sequence"/>
</dbReference>
<evidence type="ECO:0000313" key="2">
    <source>
        <dbReference type="Proteomes" id="UP000827092"/>
    </source>
</evidence>
<dbReference type="AlphaFoldDB" id="A0AAV6UHN6"/>
<keyword evidence="2" id="KW-1185">Reference proteome</keyword>
<comment type="caution">
    <text evidence="1">The sequence shown here is derived from an EMBL/GenBank/DDBJ whole genome shotgun (WGS) entry which is preliminary data.</text>
</comment>
<accession>A0AAV6UHN6</accession>
<gene>
    <name evidence="1" type="ORF">JTE90_025993</name>
</gene>
<reference evidence="1 2" key="1">
    <citation type="journal article" date="2022" name="Nat. Ecol. Evol.">
        <title>A masculinizing supergene underlies an exaggerated male reproductive morph in a spider.</title>
        <authorList>
            <person name="Hendrickx F."/>
            <person name="De Corte Z."/>
            <person name="Sonet G."/>
            <person name="Van Belleghem S.M."/>
            <person name="Kostlbacher S."/>
            <person name="Vangestel C."/>
        </authorList>
    </citation>
    <scope>NUCLEOTIDE SEQUENCE [LARGE SCALE GENOMIC DNA]</scope>
    <source>
        <strain evidence="1">W744_W776</strain>
    </source>
</reference>
<protein>
    <submittedName>
        <fullName evidence="1">Uncharacterized protein</fullName>
    </submittedName>
</protein>
<name>A0AAV6UHN6_9ARAC</name>
<proteinExistence type="predicted"/>
<organism evidence="1 2">
    <name type="scientific">Oedothorax gibbosus</name>
    <dbReference type="NCBI Taxonomy" id="931172"/>
    <lineage>
        <taxon>Eukaryota</taxon>
        <taxon>Metazoa</taxon>
        <taxon>Ecdysozoa</taxon>
        <taxon>Arthropoda</taxon>
        <taxon>Chelicerata</taxon>
        <taxon>Arachnida</taxon>
        <taxon>Araneae</taxon>
        <taxon>Araneomorphae</taxon>
        <taxon>Entelegynae</taxon>
        <taxon>Araneoidea</taxon>
        <taxon>Linyphiidae</taxon>
        <taxon>Erigoninae</taxon>
        <taxon>Oedothorax</taxon>
    </lineage>
</organism>